<keyword evidence="8 16" id="KW-0808">Transferase</keyword>
<comment type="subcellular location">
    <subcellularLocation>
        <location evidence="2">Membrane</location>
        <topology evidence="2">Multi-pass membrane protein</topology>
    </subcellularLocation>
</comment>
<dbReference type="EC" id="2.7.7.41" evidence="6 16"/>
<evidence type="ECO:0000256" key="14">
    <source>
        <dbReference type="ARBA" id="ARBA00023209"/>
    </source>
</evidence>
<keyword evidence="19" id="KW-1185">Reference proteome</keyword>
<evidence type="ECO:0000256" key="5">
    <source>
        <dbReference type="ARBA" id="ARBA00010185"/>
    </source>
</evidence>
<dbReference type="GO" id="GO:0004605">
    <property type="term" value="F:phosphatidate cytidylyltransferase activity"/>
    <property type="evidence" value="ECO:0007669"/>
    <property type="project" value="UniProtKB-EC"/>
</dbReference>
<dbReference type="UniPathway" id="UPA00557">
    <property type="reaction ID" value="UER00614"/>
</dbReference>
<evidence type="ECO:0000256" key="3">
    <source>
        <dbReference type="ARBA" id="ARBA00005119"/>
    </source>
</evidence>
<evidence type="ECO:0000256" key="2">
    <source>
        <dbReference type="ARBA" id="ARBA00004141"/>
    </source>
</evidence>
<evidence type="ECO:0000256" key="9">
    <source>
        <dbReference type="ARBA" id="ARBA00022692"/>
    </source>
</evidence>
<evidence type="ECO:0000256" key="13">
    <source>
        <dbReference type="ARBA" id="ARBA00023136"/>
    </source>
</evidence>
<evidence type="ECO:0000256" key="11">
    <source>
        <dbReference type="ARBA" id="ARBA00022989"/>
    </source>
</evidence>
<feature type="transmembrane region" description="Helical" evidence="17">
    <location>
        <begin position="205"/>
        <end position="224"/>
    </location>
</feature>
<organism evidence="18 19">
    <name type="scientific">Edaphochlamys debaryana</name>
    <dbReference type="NCBI Taxonomy" id="47281"/>
    <lineage>
        <taxon>Eukaryota</taxon>
        <taxon>Viridiplantae</taxon>
        <taxon>Chlorophyta</taxon>
        <taxon>core chlorophytes</taxon>
        <taxon>Chlorophyceae</taxon>
        <taxon>CS clade</taxon>
        <taxon>Chlamydomonadales</taxon>
        <taxon>Chlamydomonadales incertae sedis</taxon>
        <taxon>Edaphochlamys</taxon>
    </lineage>
</organism>
<keyword evidence="11 17" id="KW-1133">Transmembrane helix</keyword>
<comment type="pathway">
    <text evidence="3 16">Phospholipid metabolism; CDP-diacylglycerol biosynthesis; CDP-diacylglycerol from sn-glycerol 3-phosphate: step 3/3.</text>
</comment>
<comment type="pathway">
    <text evidence="4">Lipid metabolism.</text>
</comment>
<keyword evidence="13 17" id="KW-0472">Membrane</keyword>
<keyword evidence="9 16" id="KW-0812">Transmembrane</keyword>
<feature type="transmembrane region" description="Helical" evidence="17">
    <location>
        <begin position="7"/>
        <end position="27"/>
    </location>
</feature>
<dbReference type="PANTHER" id="PTHR47101">
    <property type="entry name" value="PHOSPHATIDATE CYTIDYLYLTRANSFERASE 5, CHLOROPLASTIC"/>
    <property type="match status" value="1"/>
</dbReference>
<dbReference type="Proteomes" id="UP000612055">
    <property type="component" value="Unassembled WGS sequence"/>
</dbReference>
<dbReference type="InterPro" id="IPR000374">
    <property type="entry name" value="PC_trans"/>
</dbReference>
<dbReference type="GO" id="GO:0016024">
    <property type="term" value="P:CDP-diacylglycerol biosynthetic process"/>
    <property type="evidence" value="ECO:0007669"/>
    <property type="project" value="UniProtKB-UniPathway"/>
</dbReference>
<dbReference type="Pfam" id="PF01148">
    <property type="entry name" value="CTP_transf_1"/>
    <property type="match status" value="1"/>
</dbReference>
<gene>
    <name evidence="18" type="ORF">HYH03_007346</name>
</gene>
<feature type="transmembrane region" description="Helical" evidence="17">
    <location>
        <begin position="65"/>
        <end position="85"/>
    </location>
</feature>
<dbReference type="PANTHER" id="PTHR47101:SF1">
    <property type="entry name" value="PHOSPHATIDATE CYTIDYLYLTRANSFERASE 4, CHLOROPLASTIC"/>
    <property type="match status" value="1"/>
</dbReference>
<evidence type="ECO:0000313" key="19">
    <source>
        <dbReference type="Proteomes" id="UP000612055"/>
    </source>
</evidence>
<feature type="transmembrane region" description="Helical" evidence="17">
    <location>
        <begin position="91"/>
        <end position="107"/>
    </location>
</feature>
<dbReference type="PROSITE" id="PS01315">
    <property type="entry name" value="CDS"/>
    <property type="match status" value="1"/>
</dbReference>
<evidence type="ECO:0000256" key="17">
    <source>
        <dbReference type="SAM" id="Phobius"/>
    </source>
</evidence>
<accession>A0A835Y286</accession>
<dbReference type="GO" id="GO:0016020">
    <property type="term" value="C:membrane"/>
    <property type="evidence" value="ECO:0007669"/>
    <property type="project" value="UniProtKB-SubCell"/>
</dbReference>
<comment type="catalytic activity">
    <reaction evidence="1 16">
        <text>a 1,2-diacyl-sn-glycero-3-phosphate + CTP + H(+) = a CDP-1,2-diacyl-sn-glycerol + diphosphate</text>
        <dbReference type="Rhea" id="RHEA:16229"/>
        <dbReference type="ChEBI" id="CHEBI:15378"/>
        <dbReference type="ChEBI" id="CHEBI:33019"/>
        <dbReference type="ChEBI" id="CHEBI:37563"/>
        <dbReference type="ChEBI" id="CHEBI:58332"/>
        <dbReference type="ChEBI" id="CHEBI:58608"/>
        <dbReference type="EC" id="2.7.7.41"/>
    </reaction>
</comment>
<evidence type="ECO:0000256" key="6">
    <source>
        <dbReference type="ARBA" id="ARBA00012487"/>
    </source>
</evidence>
<keyword evidence="12" id="KW-0443">Lipid metabolism</keyword>
<keyword evidence="10 16" id="KW-0548">Nucleotidyltransferase</keyword>
<evidence type="ECO:0000256" key="15">
    <source>
        <dbReference type="ARBA" id="ARBA00023264"/>
    </source>
</evidence>
<evidence type="ECO:0000256" key="1">
    <source>
        <dbReference type="ARBA" id="ARBA00001698"/>
    </source>
</evidence>
<dbReference type="AlphaFoldDB" id="A0A835Y286"/>
<evidence type="ECO:0000256" key="4">
    <source>
        <dbReference type="ARBA" id="ARBA00005189"/>
    </source>
</evidence>
<comment type="caution">
    <text evidence="18">The sequence shown here is derived from an EMBL/GenBank/DDBJ whole genome shotgun (WGS) entry which is preliminary data.</text>
</comment>
<comment type="similarity">
    <text evidence="5 16">Belongs to the CDS family.</text>
</comment>
<keyword evidence="7" id="KW-0444">Lipid biosynthesis</keyword>
<evidence type="ECO:0000256" key="16">
    <source>
        <dbReference type="RuleBase" id="RU003938"/>
    </source>
</evidence>
<dbReference type="OrthoDB" id="10260889at2759"/>
<evidence type="ECO:0000256" key="7">
    <source>
        <dbReference type="ARBA" id="ARBA00022516"/>
    </source>
</evidence>
<name>A0A835Y286_9CHLO</name>
<feature type="transmembrane region" description="Helical" evidence="17">
    <location>
        <begin position="230"/>
        <end position="249"/>
    </location>
</feature>
<evidence type="ECO:0000313" key="18">
    <source>
        <dbReference type="EMBL" id="KAG2494580.1"/>
    </source>
</evidence>
<evidence type="ECO:0000256" key="10">
    <source>
        <dbReference type="ARBA" id="ARBA00022695"/>
    </source>
</evidence>
<reference evidence="18" key="1">
    <citation type="journal article" date="2020" name="bioRxiv">
        <title>Comparative genomics of Chlamydomonas.</title>
        <authorList>
            <person name="Craig R.J."/>
            <person name="Hasan A.R."/>
            <person name="Ness R.W."/>
            <person name="Keightley P.D."/>
        </authorList>
    </citation>
    <scope>NUCLEOTIDE SEQUENCE</scope>
    <source>
        <strain evidence="18">CCAP 11/70</strain>
    </source>
</reference>
<feature type="transmembrane region" description="Helical" evidence="17">
    <location>
        <begin position="33"/>
        <end position="53"/>
    </location>
</feature>
<feature type="transmembrane region" description="Helical" evidence="17">
    <location>
        <begin position="279"/>
        <end position="297"/>
    </location>
</feature>
<dbReference type="EMBL" id="JAEHOE010000030">
    <property type="protein sequence ID" value="KAG2494580.1"/>
    <property type="molecule type" value="Genomic_DNA"/>
</dbReference>
<sequence length="323" mass="34738">MQKTKELVNRVVFGVLLGAVSAVIILYGKQAMLGMLLLVAYQASQEYFGFMTSKQMRKGMPPPPMLVTTATTVMCMGMSVFAYFYRGRSGTLLAVAAFLLLVLQVVANKRPKFTQLATGLFGLFYCGWLPSFWLKLRYLPDLAPPAPVTDFLYSLTHWPPTIGLIAVLTTCFVIVAADTGAYFVGKSVGRTKLTEISPKKTVEGAVGGMAAAVALALGSHWAFAWPTTPLAAALLGVMVFFSSLFGDLIESIMKRDAGMKDSGDLIPGHGGLLDRFDSYIFSGAVVYFFAVFVQPVLNEMGLIGLGPAIVKVFSVNAISAQPV</sequence>
<feature type="transmembrane region" description="Helical" evidence="17">
    <location>
        <begin position="116"/>
        <end position="134"/>
    </location>
</feature>
<keyword evidence="15" id="KW-1208">Phospholipid metabolism</keyword>
<evidence type="ECO:0000256" key="12">
    <source>
        <dbReference type="ARBA" id="ARBA00023098"/>
    </source>
</evidence>
<evidence type="ECO:0000256" key="8">
    <source>
        <dbReference type="ARBA" id="ARBA00022679"/>
    </source>
</evidence>
<proteinExistence type="inferred from homology"/>
<protein>
    <recommendedName>
        <fullName evidence="6 16">Phosphatidate cytidylyltransferase</fullName>
        <ecNumber evidence="6 16">2.7.7.41</ecNumber>
    </recommendedName>
</protein>
<feature type="transmembrane region" description="Helical" evidence="17">
    <location>
        <begin position="162"/>
        <end position="184"/>
    </location>
</feature>
<keyword evidence="14" id="KW-0594">Phospholipid biosynthesis</keyword>